<evidence type="ECO:0000259" key="3">
    <source>
        <dbReference type="Pfam" id="PF14739"/>
    </source>
</evidence>
<feature type="region of interest" description="Disordered" evidence="2">
    <location>
        <begin position="452"/>
        <end position="558"/>
    </location>
</feature>
<dbReference type="Pfam" id="PF14739">
    <property type="entry name" value="DUF4472"/>
    <property type="match status" value="1"/>
</dbReference>
<protein>
    <submittedName>
        <fullName evidence="5">Coiled-coil domain-containing protein 78 isoform X6</fullName>
    </submittedName>
</protein>
<dbReference type="AlphaFoldDB" id="A0A9W2UUW8"/>
<name>A0A9W2UUW8_PANPR</name>
<proteinExistence type="predicted"/>
<keyword evidence="4" id="KW-1185">Reference proteome</keyword>
<feature type="coiled-coil region" evidence="1">
    <location>
        <begin position="349"/>
        <end position="376"/>
    </location>
</feature>
<feature type="compositionally biased region" description="Polar residues" evidence="2">
    <location>
        <begin position="455"/>
        <end position="465"/>
    </location>
</feature>
<dbReference type="GeneID" id="109259612"/>
<feature type="region of interest" description="Disordered" evidence="2">
    <location>
        <begin position="139"/>
        <end position="167"/>
    </location>
</feature>
<evidence type="ECO:0000256" key="2">
    <source>
        <dbReference type="SAM" id="MobiDB-lite"/>
    </source>
</evidence>
<keyword evidence="1" id="KW-0175">Coiled coil</keyword>
<sequence>MEHAAAPGPRPEPPPWATENVLRQAEDWTTSLKTELPSDLQLSEEQRLQISKELVDLQITTHHLREQHEAELFELKSEVLRLESRVLELELHGDCAAPAEADLGRRQKPAQGLGHKAREQVHSIHHRPQVTQSAWRAWLGGLGGGEPNRGAQGRSEVGTGSPVQAQPEDFLTPKTEQQKLGNSVSVQLPSLGISADLSQPRVRLGNARDPELGVSFSQPLCTRQLQGEWQRVLEQHRAQTQALETRVADLARRLQGAREEAKIAGQRLATQAMVLSACQGQLRQAEAENAQLQLQLKKLNQEYAIQLQRCAQAVAESAKRTGQVPEAAALRTFLETTLEDIRAAHRNREQQLARAARAYRKRLADLSRRHEELLANHSVQQVPADPSGAPWTPKATFDAATSDLEPLPLHLVTELSHLPENQAKLETKLWKLQAQPFQSNGLMTLLLFLQKGPSGASQGSTSEPQGQEPASWAQIHQKLRDFSRGTQVQTRDPEAEEANGCRGYLQSGGHPSSQAPALQDPQPLASCQMHSAELFAAGMEPSSQHPLAGRGHATQPST</sequence>
<feature type="domain" description="DUF4472" evidence="3">
    <location>
        <begin position="43"/>
        <end position="132"/>
    </location>
</feature>
<feature type="coiled-coil region" evidence="1">
    <location>
        <begin position="233"/>
        <end position="316"/>
    </location>
</feature>
<dbReference type="CTD" id="124093"/>
<reference evidence="5" key="1">
    <citation type="submission" date="2025-08" db="UniProtKB">
        <authorList>
            <consortium name="RefSeq"/>
        </authorList>
    </citation>
    <scope>IDENTIFICATION</scope>
    <source>
        <tissue evidence="5">Whole blood</tissue>
    </source>
</reference>
<dbReference type="GO" id="GO:0005737">
    <property type="term" value="C:cytoplasm"/>
    <property type="evidence" value="ECO:0007669"/>
    <property type="project" value="TreeGrafter"/>
</dbReference>
<dbReference type="InterPro" id="IPR029329">
    <property type="entry name" value="DUF4472"/>
</dbReference>
<dbReference type="PANTHER" id="PTHR22106:SF5">
    <property type="entry name" value="COILED-COIL DOMAIN-CONTAINING PROTEIN 78"/>
    <property type="match status" value="1"/>
</dbReference>
<dbReference type="InterPro" id="IPR039873">
    <property type="entry name" value="CCDC78"/>
</dbReference>
<evidence type="ECO:0000313" key="5">
    <source>
        <dbReference type="RefSeq" id="XP_053750230.1"/>
    </source>
</evidence>
<organism evidence="4 5">
    <name type="scientific">Panthera pardus</name>
    <name type="common">Leopard</name>
    <name type="synonym">Felis pardus</name>
    <dbReference type="NCBI Taxonomy" id="9691"/>
    <lineage>
        <taxon>Eukaryota</taxon>
        <taxon>Metazoa</taxon>
        <taxon>Chordata</taxon>
        <taxon>Craniata</taxon>
        <taxon>Vertebrata</taxon>
        <taxon>Euteleostomi</taxon>
        <taxon>Mammalia</taxon>
        <taxon>Eutheria</taxon>
        <taxon>Laurasiatheria</taxon>
        <taxon>Carnivora</taxon>
        <taxon>Feliformia</taxon>
        <taxon>Felidae</taxon>
        <taxon>Pantherinae</taxon>
        <taxon>Panthera</taxon>
    </lineage>
</organism>
<dbReference type="RefSeq" id="XP_053750230.1">
    <property type="nucleotide sequence ID" value="XM_053894255.1"/>
</dbReference>
<evidence type="ECO:0000313" key="4">
    <source>
        <dbReference type="Proteomes" id="UP001165780"/>
    </source>
</evidence>
<evidence type="ECO:0000256" key="1">
    <source>
        <dbReference type="SAM" id="Coils"/>
    </source>
</evidence>
<dbReference type="PANTHER" id="PTHR22106">
    <property type="entry name" value="COILED-COIL DOMAIN-CONTAINING PROTEIN 78"/>
    <property type="match status" value="1"/>
</dbReference>
<accession>A0A9W2UUW8</accession>
<gene>
    <name evidence="5" type="primary">CCDC78</name>
</gene>
<dbReference type="Proteomes" id="UP001165780">
    <property type="component" value="Unplaced"/>
</dbReference>